<dbReference type="AlphaFoldDB" id="A0A397S4D6"/>
<comment type="caution">
    <text evidence="1">The sequence shown here is derived from an EMBL/GenBank/DDBJ whole genome shotgun (WGS) entry which is preliminary data.</text>
</comment>
<gene>
    <name evidence="1" type="ORF">C1645_838860</name>
</gene>
<dbReference type="STRING" id="658196.A0A397S4D6"/>
<accession>A0A397S4D6</accession>
<dbReference type="EMBL" id="QKYT01000987">
    <property type="protein sequence ID" value="RIA80352.1"/>
    <property type="molecule type" value="Genomic_DNA"/>
</dbReference>
<name>A0A397S4D6_9GLOM</name>
<evidence type="ECO:0000313" key="2">
    <source>
        <dbReference type="Proteomes" id="UP000265703"/>
    </source>
</evidence>
<organism evidence="1 2">
    <name type="scientific">Glomus cerebriforme</name>
    <dbReference type="NCBI Taxonomy" id="658196"/>
    <lineage>
        <taxon>Eukaryota</taxon>
        <taxon>Fungi</taxon>
        <taxon>Fungi incertae sedis</taxon>
        <taxon>Mucoromycota</taxon>
        <taxon>Glomeromycotina</taxon>
        <taxon>Glomeromycetes</taxon>
        <taxon>Glomerales</taxon>
        <taxon>Glomeraceae</taxon>
        <taxon>Glomus</taxon>
    </lineage>
</organism>
<protein>
    <submittedName>
        <fullName evidence="1">Uncharacterized protein</fullName>
    </submittedName>
</protein>
<keyword evidence="2" id="KW-1185">Reference proteome</keyword>
<dbReference type="OrthoDB" id="2499658at2759"/>
<proteinExistence type="predicted"/>
<sequence length="208" mass="22758">MVKALNKPVLILENMYEALCRTHQKLGKWREDTGRHDWSVGLRSIILSMNHSYCHSHKETPFELVYSSKPHGGCTLIENLFNKGIYDKENIPETIRVDDHEYLDENLDDDLLNEQDKQAPTSTPSFTSSITPLSSAPVPLPSITAPLPSASDPSPLIIAPLLLAPDPLPSFIAPLPSASAPLPSTIVPLPLAPTSTPSASTQLSFIHH</sequence>
<dbReference type="Proteomes" id="UP000265703">
    <property type="component" value="Unassembled WGS sequence"/>
</dbReference>
<reference evidence="1 2" key="1">
    <citation type="submission" date="2018-06" db="EMBL/GenBank/DDBJ databases">
        <title>Comparative genomics reveals the genomic features of Rhizophagus irregularis, R. cerebriforme, R. diaphanum and Gigaspora rosea, and their symbiotic lifestyle signature.</title>
        <authorList>
            <person name="Morin E."/>
            <person name="San Clemente H."/>
            <person name="Chen E.C.H."/>
            <person name="De La Providencia I."/>
            <person name="Hainaut M."/>
            <person name="Kuo A."/>
            <person name="Kohler A."/>
            <person name="Murat C."/>
            <person name="Tang N."/>
            <person name="Roy S."/>
            <person name="Loubradou J."/>
            <person name="Henrissat B."/>
            <person name="Grigoriev I.V."/>
            <person name="Corradi N."/>
            <person name="Roux C."/>
            <person name="Martin F.M."/>
        </authorList>
    </citation>
    <scope>NUCLEOTIDE SEQUENCE [LARGE SCALE GENOMIC DNA]</scope>
    <source>
        <strain evidence="1 2">DAOM 227022</strain>
    </source>
</reference>
<evidence type="ECO:0000313" key="1">
    <source>
        <dbReference type="EMBL" id="RIA80352.1"/>
    </source>
</evidence>